<organism evidence="2 3">
    <name type="scientific">Amycolatopsis saalfeldensis</name>
    <dbReference type="NCBI Taxonomy" id="394193"/>
    <lineage>
        <taxon>Bacteria</taxon>
        <taxon>Bacillati</taxon>
        <taxon>Actinomycetota</taxon>
        <taxon>Actinomycetes</taxon>
        <taxon>Pseudonocardiales</taxon>
        <taxon>Pseudonocardiaceae</taxon>
        <taxon>Amycolatopsis</taxon>
    </lineage>
</organism>
<dbReference type="RefSeq" id="WP_091625380.1">
    <property type="nucleotide sequence ID" value="NZ_FOEF01000019.1"/>
</dbReference>
<evidence type="ECO:0000313" key="3">
    <source>
        <dbReference type="Proteomes" id="UP000198582"/>
    </source>
</evidence>
<dbReference type="AlphaFoldDB" id="A0A1H8YJK3"/>
<dbReference type="OrthoDB" id="3615637at2"/>
<accession>A0A1H8YJK3</accession>
<name>A0A1H8YJK3_9PSEU</name>
<evidence type="ECO:0000313" key="2">
    <source>
        <dbReference type="EMBL" id="SEP52336.1"/>
    </source>
</evidence>
<protein>
    <recommendedName>
        <fullName evidence="4">Excreted virulence factor EspC, type VII ESX diderm</fullName>
    </recommendedName>
</protein>
<sequence>MSEFFVDADGLDTGRNGFGEKASEIESLAQRIAALGDPGRVAAAAGNDKNGTNFTQTHVKAVGEIHDGIKAWSRAVDGTKVAIGDMASSFREADAGAFDMATDLRNSFEKLNDGSGGSSDGSSNPPLARREAALEPTQAFTAKRRLAEPAEKTVALERAQRIEAMPAERGVPAEPLQPREFVRSSKPGEVTPEIPLEPTRSFQRDVGIPDEGVVTEGVSTRPIPTTPA</sequence>
<keyword evidence="3" id="KW-1185">Reference proteome</keyword>
<dbReference type="EMBL" id="FOEF01000019">
    <property type="protein sequence ID" value="SEP52336.1"/>
    <property type="molecule type" value="Genomic_DNA"/>
</dbReference>
<gene>
    <name evidence="2" type="ORF">SAMN04489732_119218</name>
</gene>
<dbReference type="Proteomes" id="UP000198582">
    <property type="component" value="Unassembled WGS sequence"/>
</dbReference>
<dbReference type="STRING" id="394193.SAMN04489732_119218"/>
<feature type="region of interest" description="Disordered" evidence="1">
    <location>
        <begin position="165"/>
        <end position="228"/>
    </location>
</feature>
<evidence type="ECO:0008006" key="4">
    <source>
        <dbReference type="Google" id="ProtNLM"/>
    </source>
</evidence>
<reference evidence="3" key="1">
    <citation type="submission" date="2016-10" db="EMBL/GenBank/DDBJ databases">
        <authorList>
            <person name="Varghese N."/>
            <person name="Submissions S."/>
        </authorList>
    </citation>
    <scope>NUCLEOTIDE SEQUENCE [LARGE SCALE GENOMIC DNA]</scope>
    <source>
        <strain evidence="3">DSM 44993</strain>
    </source>
</reference>
<evidence type="ECO:0000256" key="1">
    <source>
        <dbReference type="SAM" id="MobiDB-lite"/>
    </source>
</evidence>
<proteinExistence type="predicted"/>